<evidence type="ECO:0000256" key="7">
    <source>
        <dbReference type="ARBA" id="ARBA00022840"/>
    </source>
</evidence>
<keyword evidence="7" id="KW-0067">ATP-binding</keyword>
<proteinExistence type="inferred from homology"/>
<dbReference type="PANTHER" id="PTHR33571:SF12">
    <property type="entry name" value="BSL3053 PROTEIN"/>
    <property type="match status" value="1"/>
</dbReference>
<name>A0A532V1N7_UNCL8</name>
<dbReference type="InterPro" id="IPR043519">
    <property type="entry name" value="NT_sf"/>
</dbReference>
<reference evidence="11 12" key="1">
    <citation type="submission" date="2017-06" db="EMBL/GenBank/DDBJ databases">
        <title>Novel microbial phyla capable of carbon fixation and sulfur reduction in deep-sea sediments.</title>
        <authorList>
            <person name="Huang J."/>
            <person name="Baker B."/>
            <person name="Wang Y."/>
        </authorList>
    </citation>
    <scope>NUCLEOTIDE SEQUENCE [LARGE SCALE GENOMIC DNA]</scope>
    <source>
        <strain evidence="11">B3_LCP</strain>
    </source>
</reference>
<dbReference type="CDD" id="cd05403">
    <property type="entry name" value="NT_KNTase_like"/>
    <property type="match status" value="1"/>
</dbReference>
<dbReference type="GO" id="GO:0016779">
    <property type="term" value="F:nucleotidyltransferase activity"/>
    <property type="evidence" value="ECO:0007669"/>
    <property type="project" value="UniProtKB-KW"/>
</dbReference>
<evidence type="ECO:0000256" key="9">
    <source>
        <dbReference type="ARBA" id="ARBA00038276"/>
    </source>
</evidence>
<dbReference type="SUPFAM" id="SSF81301">
    <property type="entry name" value="Nucleotidyltransferase"/>
    <property type="match status" value="1"/>
</dbReference>
<dbReference type="GO" id="GO:0005524">
    <property type="term" value="F:ATP binding"/>
    <property type="evidence" value="ECO:0007669"/>
    <property type="project" value="UniProtKB-KW"/>
</dbReference>
<keyword evidence="3 11" id="KW-0808">Transferase</keyword>
<evidence type="ECO:0000259" key="10">
    <source>
        <dbReference type="Pfam" id="PF01909"/>
    </source>
</evidence>
<dbReference type="GO" id="GO:0046872">
    <property type="term" value="F:metal ion binding"/>
    <property type="evidence" value="ECO:0007669"/>
    <property type="project" value="UniProtKB-KW"/>
</dbReference>
<protein>
    <submittedName>
        <fullName evidence="11">Nucleotidyltransferase</fullName>
    </submittedName>
</protein>
<dbReference type="Proteomes" id="UP000319619">
    <property type="component" value="Unassembled WGS sequence"/>
</dbReference>
<dbReference type="AlphaFoldDB" id="A0A532V1N7"/>
<evidence type="ECO:0000256" key="4">
    <source>
        <dbReference type="ARBA" id="ARBA00022695"/>
    </source>
</evidence>
<comment type="similarity">
    <text evidence="9">Belongs to the MntA antitoxin family.</text>
</comment>
<evidence type="ECO:0000256" key="8">
    <source>
        <dbReference type="ARBA" id="ARBA00022842"/>
    </source>
</evidence>
<dbReference type="Pfam" id="PF01909">
    <property type="entry name" value="NTP_transf_2"/>
    <property type="match status" value="1"/>
</dbReference>
<organism evidence="11 12">
    <name type="scientific">candidate division LCP-89 bacterium B3_LCP</name>
    <dbReference type="NCBI Taxonomy" id="2012998"/>
    <lineage>
        <taxon>Bacteria</taxon>
        <taxon>Pseudomonadati</taxon>
        <taxon>Bacteria division LCP-89</taxon>
    </lineage>
</organism>
<keyword evidence="6" id="KW-0547">Nucleotide-binding</keyword>
<comment type="caution">
    <text evidence="11">The sequence shown here is derived from an EMBL/GenBank/DDBJ whole genome shotgun (WGS) entry which is preliminary data.</text>
</comment>
<dbReference type="InterPro" id="IPR002934">
    <property type="entry name" value="Polymerase_NTP_transf_dom"/>
</dbReference>
<dbReference type="InterPro" id="IPR052038">
    <property type="entry name" value="Type-VII_TA_antitoxin"/>
</dbReference>
<keyword evidence="2" id="KW-1277">Toxin-antitoxin system</keyword>
<accession>A0A532V1N7</accession>
<gene>
    <name evidence="11" type="ORF">CEE37_05085</name>
</gene>
<evidence type="ECO:0000313" key="12">
    <source>
        <dbReference type="Proteomes" id="UP000319619"/>
    </source>
</evidence>
<dbReference type="PANTHER" id="PTHR33571">
    <property type="entry name" value="SSL8005 PROTEIN"/>
    <property type="match status" value="1"/>
</dbReference>
<feature type="domain" description="Polymerase nucleotidyl transferase" evidence="10">
    <location>
        <begin position="16"/>
        <end position="94"/>
    </location>
</feature>
<evidence type="ECO:0000256" key="3">
    <source>
        <dbReference type="ARBA" id="ARBA00022679"/>
    </source>
</evidence>
<evidence type="ECO:0000256" key="1">
    <source>
        <dbReference type="ARBA" id="ARBA00001946"/>
    </source>
</evidence>
<sequence>MIVLMNKKTVKIPQKVIAEFCKRNHIRKLSLFGSALRGDLRQDSDVDFLVEFDPDHLPGLIRLAGIELELAGLLGRKVDLRTPQDLSRYFRQEVIDTAKVQYAKS</sequence>
<dbReference type="Gene3D" id="3.30.460.10">
    <property type="entry name" value="Beta Polymerase, domain 2"/>
    <property type="match status" value="1"/>
</dbReference>
<evidence type="ECO:0000256" key="6">
    <source>
        <dbReference type="ARBA" id="ARBA00022741"/>
    </source>
</evidence>
<keyword evidence="8" id="KW-0460">Magnesium</keyword>
<dbReference type="EMBL" id="NJBN01000003">
    <property type="protein sequence ID" value="TKJ41042.1"/>
    <property type="molecule type" value="Genomic_DNA"/>
</dbReference>
<evidence type="ECO:0000256" key="5">
    <source>
        <dbReference type="ARBA" id="ARBA00022723"/>
    </source>
</evidence>
<keyword evidence="4" id="KW-0548">Nucleotidyltransferase</keyword>
<evidence type="ECO:0000256" key="2">
    <source>
        <dbReference type="ARBA" id="ARBA00022649"/>
    </source>
</evidence>
<comment type="cofactor">
    <cofactor evidence="1">
        <name>Mg(2+)</name>
        <dbReference type="ChEBI" id="CHEBI:18420"/>
    </cofactor>
</comment>
<evidence type="ECO:0000313" key="11">
    <source>
        <dbReference type="EMBL" id="TKJ41042.1"/>
    </source>
</evidence>
<keyword evidence="5" id="KW-0479">Metal-binding</keyword>